<dbReference type="Gene3D" id="1.20.144.10">
    <property type="entry name" value="Phosphatidic acid phosphatase type 2/haloperoxidase"/>
    <property type="match status" value="1"/>
</dbReference>
<dbReference type="InterPro" id="IPR000326">
    <property type="entry name" value="PAP2/HPO"/>
</dbReference>
<evidence type="ECO:0000313" key="2">
    <source>
        <dbReference type="EMBL" id="RMA57929.1"/>
    </source>
</evidence>
<evidence type="ECO:0000313" key="3">
    <source>
        <dbReference type="Proteomes" id="UP000271339"/>
    </source>
</evidence>
<dbReference type="AlphaFoldDB" id="A0A3L9YFL9"/>
<organism evidence="2 3">
    <name type="scientific">Ulvibacter antarcticus</name>
    <dbReference type="NCBI Taxonomy" id="442714"/>
    <lineage>
        <taxon>Bacteria</taxon>
        <taxon>Pseudomonadati</taxon>
        <taxon>Bacteroidota</taxon>
        <taxon>Flavobacteriia</taxon>
        <taxon>Flavobacteriales</taxon>
        <taxon>Flavobacteriaceae</taxon>
        <taxon>Ulvibacter</taxon>
    </lineage>
</organism>
<gene>
    <name evidence="2" type="ORF">BXY75_2736</name>
</gene>
<dbReference type="SMART" id="SM00014">
    <property type="entry name" value="acidPPc"/>
    <property type="match status" value="1"/>
</dbReference>
<name>A0A3L9YFL9_9FLAO</name>
<dbReference type="InterPro" id="IPR036938">
    <property type="entry name" value="PAP2/HPO_sf"/>
</dbReference>
<dbReference type="SUPFAM" id="SSF48317">
    <property type="entry name" value="Acid phosphatase/Vanadium-dependent haloperoxidase"/>
    <property type="match status" value="1"/>
</dbReference>
<dbReference type="OrthoDB" id="9773582at2"/>
<dbReference type="EMBL" id="REFC01000014">
    <property type="protein sequence ID" value="RMA57929.1"/>
    <property type="molecule type" value="Genomic_DNA"/>
</dbReference>
<dbReference type="CDD" id="cd03394">
    <property type="entry name" value="PAP2_like_5"/>
    <property type="match status" value="1"/>
</dbReference>
<keyword evidence="3" id="KW-1185">Reference proteome</keyword>
<proteinExistence type="predicted"/>
<dbReference type="RefSeq" id="WP_121908276.1">
    <property type="nucleotide sequence ID" value="NZ_REFC01000014.1"/>
</dbReference>
<sequence>MKRLLLIVVFISCTPIFGQSHLSGEDKTEKTIQDIGDVLQIALPAGAALSTIIFKDKEGLWQLTKSYATTLALTYGLKYAINKPRPEGATDGHAFPSGHTSSAFSGASFIQRRYGWKYGAPAYALAGFVAYSRLEGYNDRHDMWDVLGGIVVGVGSTYIFTTPQQRDHYELSFKGGDDTYLLGLTYKF</sequence>
<reference evidence="2 3" key="1">
    <citation type="submission" date="2018-10" db="EMBL/GenBank/DDBJ databases">
        <title>Genomic Encyclopedia of Archaeal and Bacterial Type Strains, Phase II (KMG-II): from individual species to whole genera.</title>
        <authorList>
            <person name="Goeker M."/>
        </authorList>
    </citation>
    <scope>NUCLEOTIDE SEQUENCE [LARGE SCALE GENOMIC DNA]</scope>
    <source>
        <strain evidence="2 3">DSM 23424</strain>
    </source>
</reference>
<dbReference type="Pfam" id="PF01569">
    <property type="entry name" value="PAP2"/>
    <property type="match status" value="1"/>
</dbReference>
<comment type="caution">
    <text evidence="2">The sequence shown here is derived from an EMBL/GenBank/DDBJ whole genome shotgun (WGS) entry which is preliminary data.</text>
</comment>
<feature type="domain" description="Phosphatidic acid phosphatase type 2/haloperoxidase" evidence="1">
    <location>
        <begin position="63"/>
        <end position="161"/>
    </location>
</feature>
<protein>
    <submittedName>
        <fullName evidence="2">PAP2 superfamily protein</fullName>
    </submittedName>
</protein>
<evidence type="ECO:0000259" key="1">
    <source>
        <dbReference type="SMART" id="SM00014"/>
    </source>
</evidence>
<dbReference type="Proteomes" id="UP000271339">
    <property type="component" value="Unassembled WGS sequence"/>
</dbReference>
<accession>A0A3L9YFL9</accession>